<comment type="caution">
    <text evidence="8">The sequence shown here is derived from an EMBL/GenBank/DDBJ whole genome shotgun (WGS) entry which is preliminary data.</text>
</comment>
<dbReference type="CDD" id="cd06171">
    <property type="entry name" value="Sigma70_r4"/>
    <property type="match status" value="1"/>
</dbReference>
<dbReference type="InterPro" id="IPR039425">
    <property type="entry name" value="RNA_pol_sigma-70-like"/>
</dbReference>
<evidence type="ECO:0000256" key="2">
    <source>
        <dbReference type="ARBA" id="ARBA00023015"/>
    </source>
</evidence>
<sequence length="196" mass="22869">MGIFRVNYKKQSDEHLVRLMSKGDERAFDEVYQRYGSKLAYYFTRKLKHDKEKGEDFMHDLFAKLIDRPELFDPNRSFKTWIYSVANNMCINEYKKMAVRSNTNNGISSELQVSANNQPIEEQLNEKNFSSDLAKSLSKLDEKHREVFVMRHMDGFSVKEVAEVMGINEGTVKSRLFYATKKIAGVLQAYNPINEE</sequence>
<dbReference type="NCBIfam" id="TIGR02937">
    <property type="entry name" value="sigma70-ECF"/>
    <property type="match status" value="1"/>
</dbReference>
<evidence type="ECO:0000313" key="9">
    <source>
        <dbReference type="Proteomes" id="UP000245370"/>
    </source>
</evidence>
<feature type="domain" description="RNA polymerase sigma-70 region 2" evidence="6">
    <location>
        <begin position="33"/>
        <end position="96"/>
    </location>
</feature>
<keyword evidence="5" id="KW-0804">Transcription</keyword>
<dbReference type="GO" id="GO:0006352">
    <property type="term" value="P:DNA-templated transcription initiation"/>
    <property type="evidence" value="ECO:0007669"/>
    <property type="project" value="InterPro"/>
</dbReference>
<dbReference type="OrthoDB" id="9795666at2"/>
<evidence type="ECO:0000256" key="4">
    <source>
        <dbReference type="ARBA" id="ARBA00023125"/>
    </source>
</evidence>
<accession>A0A2U2XEY3</accession>
<evidence type="ECO:0008006" key="10">
    <source>
        <dbReference type="Google" id="ProtNLM"/>
    </source>
</evidence>
<dbReference type="EMBL" id="QFRJ01000002">
    <property type="protein sequence ID" value="PWH86362.1"/>
    <property type="molecule type" value="Genomic_DNA"/>
</dbReference>
<dbReference type="InterPro" id="IPR013324">
    <property type="entry name" value="RNA_pol_sigma_r3/r4-like"/>
</dbReference>
<dbReference type="AlphaFoldDB" id="A0A2U2XEY3"/>
<protein>
    <recommendedName>
        <fullName evidence="10">RNA polymerase subunit sigma-70</fullName>
    </recommendedName>
</protein>
<feature type="domain" description="RNA polymerase sigma factor 70 region 4 type 2" evidence="7">
    <location>
        <begin position="133"/>
        <end position="182"/>
    </location>
</feature>
<name>A0A2U2XEY3_9FLAO</name>
<evidence type="ECO:0000259" key="6">
    <source>
        <dbReference type="Pfam" id="PF04542"/>
    </source>
</evidence>
<dbReference type="InterPro" id="IPR013325">
    <property type="entry name" value="RNA_pol_sigma_r2"/>
</dbReference>
<proteinExistence type="inferred from homology"/>
<keyword evidence="2" id="KW-0805">Transcription regulation</keyword>
<dbReference type="SUPFAM" id="SSF88946">
    <property type="entry name" value="Sigma2 domain of RNA polymerase sigma factors"/>
    <property type="match status" value="1"/>
</dbReference>
<comment type="similarity">
    <text evidence="1">Belongs to the sigma-70 factor family. ECF subfamily.</text>
</comment>
<dbReference type="GO" id="GO:0003677">
    <property type="term" value="F:DNA binding"/>
    <property type="evidence" value="ECO:0007669"/>
    <property type="project" value="UniProtKB-KW"/>
</dbReference>
<dbReference type="InterPro" id="IPR007627">
    <property type="entry name" value="RNA_pol_sigma70_r2"/>
</dbReference>
<evidence type="ECO:0000256" key="1">
    <source>
        <dbReference type="ARBA" id="ARBA00010641"/>
    </source>
</evidence>
<reference evidence="8 9" key="2">
    <citation type="submission" date="2018-05" db="EMBL/GenBank/DDBJ databases">
        <authorList>
            <person name="Lanie J.A."/>
            <person name="Ng W.-L."/>
            <person name="Kazmierczak K.M."/>
            <person name="Andrzejewski T.M."/>
            <person name="Davidsen T.M."/>
            <person name="Wayne K.J."/>
            <person name="Tettelin H."/>
            <person name="Glass J.I."/>
            <person name="Rusch D."/>
            <person name="Podicherti R."/>
            <person name="Tsui H.-C.T."/>
            <person name="Winkler M.E."/>
        </authorList>
    </citation>
    <scope>NUCLEOTIDE SEQUENCE [LARGE SCALE GENOMIC DNA]</scope>
    <source>
        <strain evidence="8 9">C305</strain>
    </source>
</reference>
<keyword evidence="4" id="KW-0238">DNA-binding</keyword>
<dbReference type="Proteomes" id="UP000245370">
    <property type="component" value="Unassembled WGS sequence"/>
</dbReference>
<evidence type="ECO:0000259" key="7">
    <source>
        <dbReference type="Pfam" id="PF08281"/>
    </source>
</evidence>
<dbReference type="RefSeq" id="WP_109358473.1">
    <property type="nucleotide sequence ID" value="NZ_QFRJ01000002.1"/>
</dbReference>
<dbReference type="InterPro" id="IPR013249">
    <property type="entry name" value="RNA_pol_sigma70_r4_t2"/>
</dbReference>
<dbReference type="Pfam" id="PF04542">
    <property type="entry name" value="Sigma70_r2"/>
    <property type="match status" value="1"/>
</dbReference>
<dbReference type="InterPro" id="IPR036388">
    <property type="entry name" value="WH-like_DNA-bd_sf"/>
</dbReference>
<organism evidence="8 9">
    <name type="scientific">Brumimicrobium oceani</name>
    <dbReference type="NCBI Taxonomy" id="2100725"/>
    <lineage>
        <taxon>Bacteria</taxon>
        <taxon>Pseudomonadati</taxon>
        <taxon>Bacteroidota</taxon>
        <taxon>Flavobacteriia</taxon>
        <taxon>Flavobacteriales</taxon>
        <taxon>Crocinitomicaceae</taxon>
        <taxon>Brumimicrobium</taxon>
    </lineage>
</organism>
<dbReference type="SUPFAM" id="SSF88659">
    <property type="entry name" value="Sigma3 and sigma4 domains of RNA polymerase sigma factors"/>
    <property type="match status" value="1"/>
</dbReference>
<dbReference type="Gene3D" id="1.10.10.10">
    <property type="entry name" value="Winged helix-like DNA-binding domain superfamily/Winged helix DNA-binding domain"/>
    <property type="match status" value="1"/>
</dbReference>
<reference evidence="8 9" key="1">
    <citation type="submission" date="2018-05" db="EMBL/GenBank/DDBJ databases">
        <title>Brumimicrobium oceani sp. nov., isolated from coastal sediment.</title>
        <authorList>
            <person name="Kou Y."/>
        </authorList>
    </citation>
    <scope>NUCLEOTIDE SEQUENCE [LARGE SCALE GENOMIC DNA]</scope>
    <source>
        <strain evidence="8 9">C305</strain>
    </source>
</reference>
<dbReference type="PANTHER" id="PTHR43133">
    <property type="entry name" value="RNA POLYMERASE ECF-TYPE SIGMA FACTO"/>
    <property type="match status" value="1"/>
</dbReference>
<gene>
    <name evidence="8" type="ORF">DIT68_03735</name>
</gene>
<dbReference type="InterPro" id="IPR014284">
    <property type="entry name" value="RNA_pol_sigma-70_dom"/>
</dbReference>
<dbReference type="Pfam" id="PF08281">
    <property type="entry name" value="Sigma70_r4_2"/>
    <property type="match status" value="1"/>
</dbReference>
<evidence type="ECO:0000256" key="3">
    <source>
        <dbReference type="ARBA" id="ARBA00023082"/>
    </source>
</evidence>
<dbReference type="GO" id="GO:0016987">
    <property type="term" value="F:sigma factor activity"/>
    <property type="evidence" value="ECO:0007669"/>
    <property type="project" value="UniProtKB-KW"/>
</dbReference>
<evidence type="ECO:0000256" key="5">
    <source>
        <dbReference type="ARBA" id="ARBA00023163"/>
    </source>
</evidence>
<keyword evidence="3" id="KW-0731">Sigma factor</keyword>
<dbReference type="Gene3D" id="1.10.1740.10">
    <property type="match status" value="1"/>
</dbReference>
<keyword evidence="9" id="KW-1185">Reference proteome</keyword>
<evidence type="ECO:0000313" key="8">
    <source>
        <dbReference type="EMBL" id="PWH86362.1"/>
    </source>
</evidence>
<dbReference type="PANTHER" id="PTHR43133:SF8">
    <property type="entry name" value="RNA POLYMERASE SIGMA FACTOR HI_1459-RELATED"/>
    <property type="match status" value="1"/>
</dbReference>